<dbReference type="SMART" id="SM00850">
    <property type="entry name" value="LytTR"/>
    <property type="match status" value="1"/>
</dbReference>
<reference evidence="3" key="1">
    <citation type="submission" date="2022-09" db="EMBL/GenBank/DDBJ databases">
        <title>Comparative genomics and taxonomic characterization of three novel marine species of genus Reichenbachiella exhibiting antioxidant and polysaccharide degradation activities.</title>
        <authorList>
            <person name="Muhammad N."/>
            <person name="Lee Y.-J."/>
            <person name="Ko J."/>
            <person name="Kim S.-G."/>
        </authorList>
    </citation>
    <scope>NUCLEOTIDE SEQUENCE</scope>
    <source>
        <strain evidence="3">BKB1-1</strain>
    </source>
</reference>
<dbReference type="Proteomes" id="UP001065174">
    <property type="component" value="Chromosome"/>
</dbReference>
<dbReference type="Gene3D" id="2.40.50.1020">
    <property type="entry name" value="LytTr DNA-binding domain"/>
    <property type="match status" value="1"/>
</dbReference>
<protein>
    <submittedName>
        <fullName evidence="3">LytTR family transcriptional regulator</fullName>
    </submittedName>
</protein>
<evidence type="ECO:0000313" key="3">
    <source>
        <dbReference type="EMBL" id="UXP31830.1"/>
    </source>
</evidence>
<evidence type="ECO:0000259" key="2">
    <source>
        <dbReference type="PROSITE" id="PS50930"/>
    </source>
</evidence>
<sequence>MKRIDISFLSQPYPYYFAGLPFFVVLGSIFMMTLGFNYFFFEPFDVYVPEHKMDFFWISVIHSITPIVILLVWYVLSLLISDLEDRWTVGKEILFLCLLFFMVGVVQFLIRDLIYDNPNNWSWHYLIEEVRNTFLVGSLFTLILIPLNYNRLNRQHQLKAEQLPVEREESIVVKQNSVFIQTQVRADEFTMSVDELVYARAERNYVEIYSFRDQNIHKELKRIAIKDLMEQLQIYPFIARTHRSYLVNLQQIKSIRGNAQGYQLQLKHTEEMVPVSRTLIADFESQMASL</sequence>
<dbReference type="InterPro" id="IPR007492">
    <property type="entry name" value="LytTR_DNA-bd_dom"/>
</dbReference>
<dbReference type="EMBL" id="CP106679">
    <property type="protein sequence ID" value="UXP31830.1"/>
    <property type="molecule type" value="Genomic_DNA"/>
</dbReference>
<dbReference type="RefSeq" id="WP_262309269.1">
    <property type="nucleotide sequence ID" value="NZ_CP106679.1"/>
</dbReference>
<dbReference type="Pfam" id="PF04397">
    <property type="entry name" value="LytTR"/>
    <property type="match status" value="1"/>
</dbReference>
<keyword evidence="4" id="KW-1185">Reference proteome</keyword>
<accession>A0ABY6CUB1</accession>
<feature type="transmembrane region" description="Helical" evidence="1">
    <location>
        <begin position="130"/>
        <end position="149"/>
    </location>
</feature>
<evidence type="ECO:0000256" key="1">
    <source>
        <dbReference type="SAM" id="Phobius"/>
    </source>
</evidence>
<feature type="transmembrane region" description="Helical" evidence="1">
    <location>
        <begin position="12"/>
        <end position="36"/>
    </location>
</feature>
<organism evidence="3 4">
    <name type="scientific">Reichenbachiella agarivorans</name>
    <dbReference type="NCBI Taxonomy" id="2979464"/>
    <lineage>
        <taxon>Bacteria</taxon>
        <taxon>Pseudomonadati</taxon>
        <taxon>Bacteroidota</taxon>
        <taxon>Cytophagia</taxon>
        <taxon>Cytophagales</taxon>
        <taxon>Reichenbachiellaceae</taxon>
        <taxon>Reichenbachiella</taxon>
    </lineage>
</organism>
<keyword evidence="1" id="KW-0472">Membrane</keyword>
<name>A0ABY6CUB1_9BACT</name>
<proteinExistence type="predicted"/>
<evidence type="ECO:0000313" key="4">
    <source>
        <dbReference type="Proteomes" id="UP001065174"/>
    </source>
</evidence>
<keyword evidence="1" id="KW-0812">Transmembrane</keyword>
<feature type="domain" description="HTH LytTR-type" evidence="2">
    <location>
        <begin position="189"/>
        <end position="289"/>
    </location>
</feature>
<dbReference type="PROSITE" id="PS50930">
    <property type="entry name" value="HTH_LYTTR"/>
    <property type="match status" value="1"/>
</dbReference>
<keyword evidence="1" id="KW-1133">Transmembrane helix</keyword>
<feature type="transmembrane region" description="Helical" evidence="1">
    <location>
        <begin position="56"/>
        <end position="81"/>
    </location>
</feature>
<feature type="transmembrane region" description="Helical" evidence="1">
    <location>
        <begin position="93"/>
        <end position="110"/>
    </location>
</feature>
<gene>
    <name evidence="3" type="ORF">N6H18_15895</name>
</gene>